<organism evidence="7">
    <name type="scientific">viral metagenome</name>
    <dbReference type="NCBI Taxonomy" id="1070528"/>
    <lineage>
        <taxon>unclassified sequences</taxon>
        <taxon>metagenomes</taxon>
        <taxon>organismal metagenomes</taxon>
    </lineage>
</organism>
<feature type="domain" description="BRCT" evidence="6">
    <location>
        <begin position="600"/>
        <end position="676"/>
    </location>
</feature>
<dbReference type="InterPro" id="IPR036420">
    <property type="entry name" value="BRCT_dom_sf"/>
</dbReference>
<dbReference type="PROSITE" id="PS50172">
    <property type="entry name" value="BRCT"/>
    <property type="match status" value="1"/>
</dbReference>
<dbReference type="Pfam" id="PF03120">
    <property type="entry name" value="OB_DNA_ligase"/>
    <property type="match status" value="1"/>
</dbReference>
<dbReference type="Gene3D" id="3.30.470.30">
    <property type="entry name" value="DNA ligase/mRNA capping enzyme"/>
    <property type="match status" value="1"/>
</dbReference>
<dbReference type="InterPro" id="IPR013840">
    <property type="entry name" value="DNAligase_N"/>
</dbReference>
<proteinExistence type="predicted"/>
<dbReference type="EMBL" id="MN740373">
    <property type="protein sequence ID" value="QHU03252.1"/>
    <property type="molecule type" value="Genomic_DNA"/>
</dbReference>
<dbReference type="InterPro" id="IPR012340">
    <property type="entry name" value="NA-bd_OB-fold"/>
</dbReference>
<dbReference type="SMART" id="SM00532">
    <property type="entry name" value="LIGANc"/>
    <property type="match status" value="1"/>
</dbReference>
<dbReference type="Gene3D" id="2.40.50.140">
    <property type="entry name" value="Nucleic acid-binding proteins"/>
    <property type="match status" value="1"/>
</dbReference>
<dbReference type="Pfam" id="PF00533">
    <property type="entry name" value="BRCT"/>
    <property type="match status" value="1"/>
</dbReference>
<evidence type="ECO:0000256" key="5">
    <source>
        <dbReference type="ARBA" id="ARBA00034005"/>
    </source>
</evidence>
<dbReference type="Pfam" id="PF01653">
    <property type="entry name" value="DNA_ligase_aden"/>
    <property type="match status" value="1"/>
</dbReference>
<evidence type="ECO:0000256" key="4">
    <source>
        <dbReference type="ARBA" id="ARBA00023027"/>
    </source>
</evidence>
<dbReference type="GO" id="GO:0006260">
    <property type="term" value="P:DNA replication"/>
    <property type="evidence" value="ECO:0007669"/>
    <property type="project" value="UniProtKB-KW"/>
</dbReference>
<reference evidence="7" key="1">
    <citation type="journal article" date="2020" name="Nature">
        <title>Giant virus diversity and host interactions through global metagenomics.</title>
        <authorList>
            <person name="Schulz F."/>
            <person name="Roux S."/>
            <person name="Paez-Espino D."/>
            <person name="Jungbluth S."/>
            <person name="Walsh D.A."/>
            <person name="Denef V.J."/>
            <person name="McMahon K.D."/>
            <person name="Konstantinidis K.T."/>
            <person name="Eloe-Fadrosh E.A."/>
            <person name="Kyrpides N.C."/>
            <person name="Woyke T."/>
        </authorList>
    </citation>
    <scope>NUCLEOTIDE SEQUENCE</scope>
    <source>
        <strain evidence="7">GVMAG-M-3300026093-6</strain>
    </source>
</reference>
<dbReference type="SUPFAM" id="SSF56091">
    <property type="entry name" value="DNA ligase/mRNA capping enzyme, catalytic domain"/>
    <property type="match status" value="1"/>
</dbReference>
<evidence type="ECO:0000313" key="7">
    <source>
        <dbReference type="EMBL" id="QHU03252.1"/>
    </source>
</evidence>
<dbReference type="AlphaFoldDB" id="A0A6C0JC93"/>
<dbReference type="GO" id="GO:0003911">
    <property type="term" value="F:DNA ligase (NAD+) activity"/>
    <property type="evidence" value="ECO:0007669"/>
    <property type="project" value="UniProtKB-EC"/>
</dbReference>
<dbReference type="EC" id="6.5.1.2" evidence="1"/>
<protein>
    <recommendedName>
        <fullName evidence="1">DNA ligase (NAD(+))</fullName>
        <ecNumber evidence="1">6.5.1.2</ecNumber>
    </recommendedName>
</protein>
<evidence type="ECO:0000256" key="1">
    <source>
        <dbReference type="ARBA" id="ARBA00012722"/>
    </source>
</evidence>
<dbReference type="GO" id="GO:0006281">
    <property type="term" value="P:DNA repair"/>
    <property type="evidence" value="ECO:0007669"/>
    <property type="project" value="InterPro"/>
</dbReference>
<evidence type="ECO:0000259" key="6">
    <source>
        <dbReference type="PROSITE" id="PS50172"/>
    </source>
</evidence>
<dbReference type="InterPro" id="IPR004150">
    <property type="entry name" value="NAD_DNA_ligase_OB"/>
</dbReference>
<comment type="catalytic activity">
    <reaction evidence="5">
        <text>NAD(+) + (deoxyribonucleotide)n-3'-hydroxyl + 5'-phospho-(deoxyribonucleotide)m = (deoxyribonucleotide)n+m + AMP + beta-nicotinamide D-nucleotide.</text>
        <dbReference type="EC" id="6.5.1.2"/>
    </reaction>
</comment>
<sequence length="676" mass="74989">MDVPTTSRLLALVKTHFSNIKDLPQHKFIVMKKKGVPQINFKLLEKHLDNYLSHWSKTQIKSLLDSADDAYYNGEAFMSDGLYDKIRESYTQKYPDSANFGHTNAPVHGEKIVLPVPLYSMDKVKLGNSQLTTFLNTYTNTKCIMSKLDGTSLLLDCNVPHQKRAYTRGNGTVGHDVSQIISHVKGLKDIDSNMSGYVRGELIVSKEDWAKVPPRYANARNFVSGVINRKTITPGELSLIQFVAYEYISKEPISIQAQLKLLTEKGFNVVYNKVYLSKMITEDKLPILLKQFKDKSSYEIDGIIIQDNAPYERNPTGNPKYAKAFKMDSMCESATTEVLEVIWEPSKNGAIKPVVKVKPIKLAGVTIQRATGYNASFIENNGIGKGSLVEIIRSGDVIPKIVNVVKKSPVTFPTMPYKWDANHTDIYLVNLSGNRDVALKQIEHFVTTLEIGFYKKGQIAKGYDVGITDCTKLVAAKQEDFLKIAGLKDKSASKIIGSIVSNCENVPIHKLAAATPYFSGLGRRRLALVVKNIPNFLELEDSILKAKIITIDSLSDKMAQLVIDGLPAFKKFLAFYQTIYSVNSSTSTCSSQSSSISGSPIQGKLNGRVFVFSGIRDKELEKQIEELGGEILPNITSKGNVTDLIVKDVNSTSSKVVNAKKKGITINDIELFKNSL</sequence>
<keyword evidence="3" id="KW-0235">DNA replication</keyword>
<accession>A0A6C0JC93</accession>
<dbReference type="InterPro" id="IPR001357">
    <property type="entry name" value="BRCT_dom"/>
</dbReference>
<keyword evidence="4" id="KW-0520">NAD</keyword>
<name>A0A6C0JC93_9ZZZZ</name>
<evidence type="ECO:0000256" key="3">
    <source>
        <dbReference type="ARBA" id="ARBA00022705"/>
    </source>
</evidence>
<dbReference type="Gene3D" id="3.40.50.10190">
    <property type="entry name" value="BRCT domain"/>
    <property type="match status" value="1"/>
</dbReference>
<keyword evidence="2" id="KW-0436">Ligase</keyword>
<evidence type="ECO:0000256" key="2">
    <source>
        <dbReference type="ARBA" id="ARBA00022598"/>
    </source>
</evidence>
<dbReference type="SUPFAM" id="SSF50249">
    <property type="entry name" value="Nucleic acid-binding proteins"/>
    <property type="match status" value="1"/>
</dbReference>
<dbReference type="InterPro" id="IPR013839">
    <property type="entry name" value="DNAligase_adenylation"/>
</dbReference>
<dbReference type="SUPFAM" id="SSF52113">
    <property type="entry name" value="BRCT domain"/>
    <property type="match status" value="1"/>
</dbReference>